<keyword evidence="1" id="KW-0812">Transmembrane</keyword>
<evidence type="ECO:0000313" key="5">
    <source>
        <dbReference type="Proteomes" id="UP001196379"/>
    </source>
</evidence>
<comment type="caution">
    <text evidence="3">The sequence shown here is derived from an EMBL/GenBank/DDBJ whole genome shotgun (WGS) entry which is preliminary data.</text>
</comment>
<dbReference type="AlphaFoldDB" id="A0A949T3P7"/>
<keyword evidence="5" id="KW-1185">Reference proteome</keyword>
<proteinExistence type="predicted"/>
<protein>
    <submittedName>
        <fullName evidence="3">TIGR03747 family integrating conjugative element membrane protein</fullName>
    </submittedName>
</protein>
<dbReference type="EMBL" id="JABUMC010000003">
    <property type="protein sequence ID" value="MBV6546152.1"/>
    <property type="molecule type" value="Genomic_DNA"/>
</dbReference>
<dbReference type="GeneID" id="65548349"/>
<evidence type="ECO:0000313" key="4">
    <source>
        <dbReference type="Proteomes" id="UP000732858"/>
    </source>
</evidence>
<dbReference type="RefSeq" id="WP_157402542.1">
    <property type="nucleotide sequence ID" value="NZ_JABULY010000001.1"/>
</dbReference>
<accession>A0A949T3P7</accession>
<feature type="transmembrane region" description="Helical" evidence="1">
    <location>
        <begin position="143"/>
        <end position="172"/>
    </location>
</feature>
<reference evidence="3 5" key="1">
    <citation type="journal article" date="2021" name="Mol. Ecol.">
        <title>Polar bear-adapted Ursidibacter maritimus are remarkably conserved after generations in captivity.</title>
        <authorList>
            <person name="Espinosa-Gongora C."/>
            <person name="Hansen M.J."/>
            <person name="Bertelsen M.F."/>
            <person name="Bojesen A.M."/>
        </authorList>
    </citation>
    <scope>NUCLEOTIDE SEQUENCE</scope>
    <source>
        <strain evidence="3">Pb43105x</strain>
        <strain evidence="2 5">Pb43106</strain>
    </source>
</reference>
<dbReference type="OrthoDB" id="8443503at2"/>
<feature type="transmembrane region" description="Helical" evidence="1">
    <location>
        <begin position="21"/>
        <end position="45"/>
    </location>
</feature>
<dbReference type="Pfam" id="PF14348">
    <property type="entry name" value="DtrJ-like"/>
    <property type="match status" value="1"/>
</dbReference>
<dbReference type="InterPro" id="IPR022266">
    <property type="entry name" value="DtrJ-like"/>
</dbReference>
<dbReference type="Proteomes" id="UP001196379">
    <property type="component" value="Unassembled WGS sequence"/>
</dbReference>
<dbReference type="EMBL" id="JABULY010000001">
    <property type="protein sequence ID" value="MBV6531064.1"/>
    <property type="molecule type" value="Genomic_DNA"/>
</dbReference>
<organism evidence="3 4">
    <name type="scientific">Ursidibacter maritimus</name>
    <dbReference type="NCBI Taxonomy" id="1331689"/>
    <lineage>
        <taxon>Bacteria</taxon>
        <taxon>Pseudomonadati</taxon>
        <taxon>Pseudomonadota</taxon>
        <taxon>Gammaproteobacteria</taxon>
        <taxon>Pasteurellales</taxon>
        <taxon>Pasteurellaceae</taxon>
        <taxon>Ursidibacter</taxon>
    </lineage>
</organism>
<evidence type="ECO:0000256" key="1">
    <source>
        <dbReference type="SAM" id="Phobius"/>
    </source>
</evidence>
<name>A0A949T3P7_9PAST</name>
<gene>
    <name evidence="2" type="ORF">HT657_02690</name>
    <name evidence="3" type="ORF">HT672_02405</name>
</gene>
<keyword evidence="1" id="KW-1133">Transmembrane helix</keyword>
<evidence type="ECO:0000313" key="3">
    <source>
        <dbReference type="EMBL" id="MBV6546152.1"/>
    </source>
</evidence>
<feature type="transmembrane region" description="Helical" evidence="1">
    <location>
        <begin position="199"/>
        <end position="216"/>
    </location>
</feature>
<keyword evidence="1" id="KW-0472">Membrane</keyword>
<evidence type="ECO:0000313" key="2">
    <source>
        <dbReference type="EMBL" id="MBV6531064.1"/>
    </source>
</evidence>
<dbReference type="NCBIfam" id="TIGR03747">
    <property type="entry name" value="conj_TIGR03747"/>
    <property type="match status" value="1"/>
</dbReference>
<dbReference type="Proteomes" id="UP000732858">
    <property type="component" value="Unassembled WGS sequence"/>
</dbReference>
<sequence length="246" mass="28294">MAQNQQENSSPARKESSLPCRIVTTLIISLILSIIVEWLCITFVWPEQGHLHSKQVMQDELGWLSAEFQQSLIYSYPVTLAEQIIQFLHHWLFVKTGIQQLLNTPIDHVSDINFRQMNWDTVKNTDWLAYAMFYVRAYIESTLYVIIVFVIRLMIIVLTSPVFLLAGLVGLVDGLVNRDLRRFGVGRESAFKYHHAKRAVVPVMFIAWIVYLSLPFSIHPNLILIPAALLFGIMISLTASNFKKYL</sequence>
<feature type="transmembrane region" description="Helical" evidence="1">
    <location>
        <begin position="222"/>
        <end position="242"/>
    </location>
</feature>